<dbReference type="Gene3D" id="2.30.30.1040">
    <property type="match status" value="1"/>
</dbReference>
<dbReference type="Gene3D" id="2.40.330.10">
    <property type="entry name" value="DNA-binding pseudobarrel domain"/>
    <property type="match status" value="1"/>
</dbReference>
<gene>
    <name evidence="11" type="ORF">Scep_000423</name>
</gene>
<keyword evidence="4 8" id="KW-0238">DNA-binding</keyword>
<feature type="compositionally biased region" description="Basic and acidic residues" evidence="9">
    <location>
        <begin position="1"/>
        <end position="10"/>
    </location>
</feature>
<dbReference type="EMBL" id="JBBNAG010000001">
    <property type="protein sequence ID" value="KAK9165232.1"/>
    <property type="molecule type" value="Genomic_DNA"/>
</dbReference>
<keyword evidence="6 8" id="KW-0539">Nucleus</keyword>
<evidence type="ECO:0000256" key="7">
    <source>
        <dbReference type="ARBA" id="ARBA00023294"/>
    </source>
</evidence>
<reference evidence="11 12" key="1">
    <citation type="submission" date="2024-01" db="EMBL/GenBank/DDBJ databases">
        <title>Genome assemblies of Stephania.</title>
        <authorList>
            <person name="Yang L."/>
        </authorList>
    </citation>
    <scope>NUCLEOTIDE SEQUENCE [LARGE SCALE GENOMIC DNA]</scope>
    <source>
        <strain evidence="11">JXDWG</strain>
        <tissue evidence="11">Leaf</tissue>
    </source>
</reference>
<dbReference type="SMART" id="SM01019">
    <property type="entry name" value="B3"/>
    <property type="match status" value="1"/>
</dbReference>
<evidence type="ECO:0000256" key="1">
    <source>
        <dbReference type="ARBA" id="ARBA00004123"/>
    </source>
</evidence>
<dbReference type="GO" id="GO:0009734">
    <property type="term" value="P:auxin-activated signaling pathway"/>
    <property type="evidence" value="ECO:0007669"/>
    <property type="project" value="UniProtKB-KW"/>
</dbReference>
<dbReference type="Pfam" id="PF02362">
    <property type="entry name" value="B3"/>
    <property type="match status" value="1"/>
</dbReference>
<feature type="region of interest" description="Disordered" evidence="9">
    <location>
        <begin position="1"/>
        <end position="23"/>
    </location>
</feature>
<dbReference type="Pfam" id="PF02309">
    <property type="entry name" value="AUX_IAA"/>
    <property type="match status" value="1"/>
</dbReference>
<evidence type="ECO:0000256" key="2">
    <source>
        <dbReference type="ARBA" id="ARBA00007853"/>
    </source>
</evidence>
<dbReference type="FunFam" id="3.10.20.90:FF:000047">
    <property type="entry name" value="Auxin response factor"/>
    <property type="match status" value="1"/>
</dbReference>
<dbReference type="InterPro" id="IPR033389">
    <property type="entry name" value="AUX/IAA_dom"/>
</dbReference>
<dbReference type="SUPFAM" id="SSF54277">
    <property type="entry name" value="CAD &amp; PB1 domains"/>
    <property type="match status" value="1"/>
</dbReference>
<evidence type="ECO:0000256" key="4">
    <source>
        <dbReference type="ARBA" id="ARBA00023125"/>
    </source>
</evidence>
<dbReference type="InterPro" id="IPR003340">
    <property type="entry name" value="B3_DNA-bd"/>
</dbReference>
<dbReference type="GO" id="GO:0003677">
    <property type="term" value="F:DNA binding"/>
    <property type="evidence" value="ECO:0007669"/>
    <property type="project" value="UniProtKB-KW"/>
</dbReference>
<dbReference type="InterPro" id="IPR015300">
    <property type="entry name" value="DNA-bd_pseudobarrel_sf"/>
</dbReference>
<dbReference type="PANTHER" id="PTHR31384">
    <property type="entry name" value="AUXIN RESPONSE FACTOR 4-RELATED"/>
    <property type="match status" value="1"/>
</dbReference>
<keyword evidence="3 8" id="KW-0805">Transcription regulation</keyword>
<comment type="caution">
    <text evidence="11">The sequence shown here is derived from an EMBL/GenBank/DDBJ whole genome shotgun (WGS) entry which is preliminary data.</text>
</comment>
<sequence>MGSPVQDKRRTAGAPFKNTNNLVESHEQSETEKILNSQLWHACAGPLVSLPEVGTLVYYFPQGHIEQVAASTKGVGTSHTQNYHNLPPQLMCRVNNVGLHADKDTDEIYAQMTLRPVNLEEEVFHTPFSTLKPSKHPNEFFCKTLTSSDTSTHGGFSVPRRAAEKLFPPLDHSIQPPSQEITVRDLHDNSWTFRHIYRGKFAVALHTVVAVSSLALAKRDDRSQLLLAVRRANCQKAGLPSSILSEESMHIGVLAAAAHAAATRTSFSVFYNPRACPSEFVVPFDKYQKSVYCNHITIGMRFGMLFETEESTKRRCMGTIVDISDLDPVRWPNSKWRSLQVAWDEVGFGESRTRVNLWEIETPERLETQWETMSRRPFVQVPENGSSDISCSSVPSFVSEQMMKMLVPKPPYVGAFSSALPTFTPQERETHAQTSALQKSQDILVGESSRLSQRTPKDSHDQLQALCSSLLPKLNKEECQSALKTPAEKAEPAPSATSCQLSQLMFVDQGSQLQKGLQYVKHQSESKTSHSRNAVNQTELIDAGYLPSSANSPFYTGDEDLMLLHSASQSIAGIPKASGTLAVDGNESTSPACSGAVEEMWEPSQGRFSVEEEIPSYHEQTSTTLQSISNSCRRRDLTEESNNCSEVYNDLQFEVSNSRSTFGDPYASSSLFFGLSSLEDDDDAIQTPDFMISNFSSNEDIQSHITSANVTASRSLSTHEFRDNSRCTSLNSVRFDGNWLLQANSWKNVAPPTRTYTKVQKLGSVGRSIDITRYQNYEELKSTIASMFGIEGLLDDTRNSGWKLVYVDYENDVLLVGDDPWEEFVNCVRCIKILSPSEVKQMGEDGMQTFITNM</sequence>
<name>A0AAP0Q2G3_9MAGN</name>
<dbReference type="GO" id="GO:0006355">
    <property type="term" value="P:regulation of DNA-templated transcription"/>
    <property type="evidence" value="ECO:0007669"/>
    <property type="project" value="InterPro"/>
</dbReference>
<feature type="domain" description="PB1" evidence="10">
    <location>
        <begin position="754"/>
        <end position="838"/>
    </location>
</feature>
<dbReference type="AlphaFoldDB" id="A0AAP0Q2G3"/>
<evidence type="ECO:0000313" key="12">
    <source>
        <dbReference type="Proteomes" id="UP001419268"/>
    </source>
</evidence>
<protein>
    <recommendedName>
        <fullName evidence="8">Auxin response factor</fullName>
    </recommendedName>
</protein>
<dbReference type="InterPro" id="IPR010525">
    <property type="entry name" value="ARF_dom"/>
</dbReference>
<comment type="subcellular location">
    <subcellularLocation>
        <location evidence="1 8">Nucleus</location>
    </subcellularLocation>
</comment>
<proteinExistence type="inferred from homology"/>
<dbReference type="SUPFAM" id="SSF101936">
    <property type="entry name" value="DNA-binding pseudobarrel domain"/>
    <property type="match status" value="1"/>
</dbReference>
<comment type="similarity">
    <text evidence="2 8">Belongs to the ARF family.</text>
</comment>
<evidence type="ECO:0000256" key="8">
    <source>
        <dbReference type="RuleBase" id="RU004561"/>
    </source>
</evidence>
<evidence type="ECO:0000256" key="3">
    <source>
        <dbReference type="ARBA" id="ARBA00023015"/>
    </source>
</evidence>
<dbReference type="Proteomes" id="UP001419268">
    <property type="component" value="Unassembled WGS sequence"/>
</dbReference>
<dbReference type="Gene3D" id="3.10.20.90">
    <property type="entry name" value="Phosphatidylinositol 3-kinase Catalytic Subunit, Chain A, domain 1"/>
    <property type="match status" value="1"/>
</dbReference>
<evidence type="ECO:0000256" key="9">
    <source>
        <dbReference type="SAM" id="MobiDB-lite"/>
    </source>
</evidence>
<comment type="function">
    <text evidence="8">Auxin response factors (ARFs) are transcriptional factors that bind specifically to the DNA sequence 5'-TGTCTC-3' found in the auxin-responsive promoter elements (AuxREs).</text>
</comment>
<comment type="subunit">
    <text evidence="8">Homodimers and heterodimers.</text>
</comment>
<dbReference type="GO" id="GO:0005634">
    <property type="term" value="C:nucleus"/>
    <property type="evidence" value="ECO:0007669"/>
    <property type="project" value="UniProtKB-SubCell"/>
</dbReference>
<organism evidence="11 12">
    <name type="scientific">Stephania cephalantha</name>
    <dbReference type="NCBI Taxonomy" id="152367"/>
    <lineage>
        <taxon>Eukaryota</taxon>
        <taxon>Viridiplantae</taxon>
        <taxon>Streptophyta</taxon>
        <taxon>Embryophyta</taxon>
        <taxon>Tracheophyta</taxon>
        <taxon>Spermatophyta</taxon>
        <taxon>Magnoliopsida</taxon>
        <taxon>Ranunculales</taxon>
        <taxon>Menispermaceae</taxon>
        <taxon>Menispermoideae</taxon>
        <taxon>Cissampelideae</taxon>
        <taxon>Stephania</taxon>
    </lineage>
</organism>
<dbReference type="FunFam" id="2.30.30.1040:FF:000001">
    <property type="entry name" value="Auxin response factor"/>
    <property type="match status" value="1"/>
</dbReference>
<evidence type="ECO:0000259" key="10">
    <source>
        <dbReference type="PROSITE" id="PS51745"/>
    </source>
</evidence>
<accession>A0AAP0Q2G3</accession>
<dbReference type="PANTHER" id="PTHR31384:SF10">
    <property type="entry name" value="AUXIN RESPONSE FACTOR 5"/>
    <property type="match status" value="1"/>
</dbReference>
<dbReference type="Pfam" id="PF06507">
    <property type="entry name" value="ARF_AD"/>
    <property type="match status" value="1"/>
</dbReference>
<evidence type="ECO:0000256" key="6">
    <source>
        <dbReference type="ARBA" id="ARBA00023242"/>
    </source>
</evidence>
<dbReference type="InterPro" id="IPR053793">
    <property type="entry name" value="PB1-like"/>
</dbReference>
<dbReference type="InterPro" id="IPR044835">
    <property type="entry name" value="ARF_plant"/>
</dbReference>
<keyword evidence="5 8" id="KW-0804">Transcription</keyword>
<dbReference type="CDD" id="cd10017">
    <property type="entry name" value="B3_DNA"/>
    <property type="match status" value="1"/>
</dbReference>
<keyword evidence="7 8" id="KW-0927">Auxin signaling pathway</keyword>
<dbReference type="PROSITE" id="PS51745">
    <property type="entry name" value="PB1"/>
    <property type="match status" value="1"/>
</dbReference>
<evidence type="ECO:0000256" key="5">
    <source>
        <dbReference type="ARBA" id="ARBA00023163"/>
    </source>
</evidence>
<evidence type="ECO:0000313" key="11">
    <source>
        <dbReference type="EMBL" id="KAK9165232.1"/>
    </source>
</evidence>
<keyword evidence="12" id="KW-1185">Reference proteome</keyword>